<sequence>MLGSNKILTVSYGTFSCTLEGFEDSFGTMKAVAEYFRDLAAEDRYFGAEPPTPDAEMLQRIVEKEIQRRVEARVGANGVRLHAMEEPAAEPVSPAPQEPQATSYEPPAAEQPVATPAPESMDEPEAVAEAPEPQADAVQPGEAEAPAESIAAKLARIRAAVALSYPEEAPEIPSAPRESTPADAALAILDEEQGPMDWQPEAEPEVAQEAEAEAPIADVEPDVEPEAAQIWTETSDETEVETPSADLEPEGEFEAKQLVEEVEAEAPTTEVEPEVEPEAAEAIAEVMEEAEEQAPTAEVEPEADVAEAMPEATEEAAAVAPQAEVAAEAEQGWTEGPQEVEAEAALADLEPEAGRQVAQAWAEASEKTEVKTPFADAEPEAAFDSAPELPERMEVAEAEAPLVDAELQAEPDVTDALPEVVEEAEAQAPVADVEPEAEPEVSEDHPEDVAAVEVTEVEAEAPLADVEPELAAALPEDLAEMEEAPAADVEPEAEPEAVQAGFETEEDTDAEALLATSEPEAEPEVLEAHVEEAAEDEGVAPLAEMEPEHEAAQAVQEIEAEAPSVEVEPEAEPEVTDALFEDVAEADAEPESEPEVAEVWTETGDDVEAEAALGEAEPEAAHVWTEAVDEVEEEAAFAEAEPETAEAAEFVSEPESLISDTDEEAGESDQPEAAESLEEPQGIDWAEVFAGISAGQDAAEARLLAEEMASEEEEATVEAEFLSSEDTFAEQEADVSASDSEIATAETVVETPEIATVETEVLSEESEPASAEAEAEAPVAEDATVAPAEEPVVRRRHSLIASLRAALLGGHRTEADDEHGPAPATSDEAATDAIEEPSDNVAAATSLVADETDDRLTAQDGDDGPHLLHAHPDDDEDFDEGARNISVEFVEVSEVVEVTTVEVHGEDETEELVTEATVETEETVALMLSDSDRVAESEPASVDETAEQPVQVEEVDHLAVAVAELARQSQQSSRAEAAAERRAKALDQNGEESSKIERLMDEANSKLEGAELRRRRSAIEHLKAAVAATKAEGPASRNSEAEEAEPYRKDLAEVVRPHKSEDGEDSELRPSTRPSTRPKTRPFTRPLTRPRTRPVEVTTDRAEVPEAEATPQRPVEPAERTGPVRPRRPVSDRPAAASAEIRERRRLAPLMLVSEQRVDTPEAAKPSESRPTTPVRPRRVSANREDETPAQEPATLSGERPLSARSKEAEDHLAESTTFDEFAERMGAAGLEELLECAAAYTSYVEGRPHFSHPQIMNVVRQLDGQEELRREDSLRTFGQLLRQGKIQKLDRGQFTLSQSSRYKPDERRAVL</sequence>
<dbReference type="RefSeq" id="WP_143089860.1">
    <property type="nucleotide sequence ID" value="NZ_FOLG01000005.1"/>
</dbReference>
<evidence type="ECO:0000313" key="2">
    <source>
        <dbReference type="EMBL" id="SFC48669.1"/>
    </source>
</evidence>
<feature type="compositionally biased region" description="Low complexity" evidence="1">
    <location>
        <begin position="768"/>
        <end position="790"/>
    </location>
</feature>
<accession>A0A1I1JJ77</accession>
<reference evidence="2 3" key="1">
    <citation type="submission" date="2016-10" db="EMBL/GenBank/DDBJ databases">
        <authorList>
            <person name="de Groot N.N."/>
        </authorList>
    </citation>
    <scope>NUCLEOTIDE SEQUENCE [LARGE SCALE GENOMIC DNA]</scope>
    <source>
        <strain evidence="2 3">DSM 19548</strain>
    </source>
</reference>
<feature type="compositionally biased region" description="Acidic residues" evidence="1">
    <location>
        <begin position="829"/>
        <end position="838"/>
    </location>
</feature>
<feature type="compositionally biased region" description="Acidic residues" evidence="1">
    <location>
        <begin position="477"/>
        <end position="495"/>
    </location>
</feature>
<feature type="region of interest" description="Disordered" evidence="1">
    <location>
        <begin position="353"/>
        <end position="381"/>
    </location>
</feature>
<evidence type="ECO:0000313" key="3">
    <source>
        <dbReference type="Proteomes" id="UP000198728"/>
    </source>
</evidence>
<feature type="compositionally biased region" description="Acidic residues" evidence="1">
    <location>
        <begin position="905"/>
        <end position="921"/>
    </location>
</feature>
<proteinExistence type="predicted"/>
<name>A0A1I1JJ77_9RHOB</name>
<protein>
    <recommendedName>
        <fullName evidence="4">Lipoprotein</fullName>
    </recommendedName>
</protein>
<feature type="region of interest" description="Disordered" evidence="1">
    <location>
        <begin position="729"/>
        <end position="790"/>
    </location>
</feature>
<feature type="region of interest" description="Disordered" evidence="1">
    <location>
        <begin position="1025"/>
        <end position="1209"/>
    </location>
</feature>
<feature type="region of interest" description="Disordered" evidence="1">
    <location>
        <begin position="965"/>
        <end position="1012"/>
    </location>
</feature>
<feature type="compositionally biased region" description="Basic residues" evidence="1">
    <location>
        <begin position="1076"/>
        <end position="1092"/>
    </location>
</feature>
<dbReference type="Proteomes" id="UP000198728">
    <property type="component" value="Unassembled WGS sequence"/>
</dbReference>
<dbReference type="PROSITE" id="PS51257">
    <property type="entry name" value="PROKAR_LIPOPROTEIN"/>
    <property type="match status" value="1"/>
</dbReference>
<feature type="compositionally biased region" description="Acidic residues" evidence="1">
    <location>
        <begin position="567"/>
        <end position="596"/>
    </location>
</feature>
<feature type="region of interest" description="Disordered" evidence="1">
    <location>
        <begin position="85"/>
        <end position="149"/>
    </location>
</feature>
<feature type="region of interest" description="Disordered" evidence="1">
    <location>
        <begin position="902"/>
        <end position="921"/>
    </location>
</feature>
<feature type="compositionally biased region" description="Low complexity" evidence="1">
    <location>
        <begin position="965"/>
        <end position="976"/>
    </location>
</feature>
<dbReference type="STRING" id="441112.SAMN04488094_105153"/>
<feature type="compositionally biased region" description="Low complexity" evidence="1">
    <location>
        <begin position="552"/>
        <end position="566"/>
    </location>
</feature>
<feature type="compositionally biased region" description="Low complexity" evidence="1">
    <location>
        <begin position="127"/>
        <end position="140"/>
    </location>
</feature>
<gene>
    <name evidence="2" type="ORF">SAMN04488094_105153</name>
</gene>
<feature type="compositionally biased region" description="Basic and acidic residues" evidence="1">
    <location>
        <begin position="992"/>
        <end position="1012"/>
    </location>
</feature>
<feature type="region of interest" description="Disordered" evidence="1">
    <location>
        <begin position="424"/>
        <end position="609"/>
    </location>
</feature>
<feature type="compositionally biased region" description="Acidic residues" evidence="1">
    <location>
        <begin position="660"/>
        <end position="678"/>
    </location>
</feature>
<feature type="region of interest" description="Disordered" evidence="1">
    <location>
        <begin position="810"/>
        <end position="879"/>
    </location>
</feature>
<dbReference type="OrthoDB" id="7798282at2"/>
<feature type="compositionally biased region" description="Acidic residues" evidence="1">
    <location>
        <begin position="197"/>
        <end position="212"/>
    </location>
</feature>
<organism evidence="2 3">
    <name type="scientific">Tropicimonas isoalkanivorans</name>
    <dbReference type="NCBI Taxonomy" id="441112"/>
    <lineage>
        <taxon>Bacteria</taxon>
        <taxon>Pseudomonadati</taxon>
        <taxon>Pseudomonadota</taxon>
        <taxon>Alphaproteobacteria</taxon>
        <taxon>Rhodobacterales</taxon>
        <taxon>Roseobacteraceae</taxon>
        <taxon>Tropicimonas</taxon>
    </lineage>
</organism>
<evidence type="ECO:0000256" key="1">
    <source>
        <dbReference type="SAM" id="MobiDB-lite"/>
    </source>
</evidence>
<feature type="compositionally biased region" description="Basic and acidic residues" evidence="1">
    <location>
        <begin position="1156"/>
        <end position="1168"/>
    </location>
</feature>
<feature type="compositionally biased region" description="Basic and acidic residues" evidence="1">
    <location>
        <begin position="811"/>
        <end position="820"/>
    </location>
</feature>
<feature type="compositionally biased region" description="Basic and acidic residues" evidence="1">
    <location>
        <begin position="863"/>
        <end position="872"/>
    </location>
</feature>
<feature type="region of interest" description="Disordered" evidence="1">
    <location>
        <begin position="630"/>
        <end position="681"/>
    </location>
</feature>
<feature type="compositionally biased region" description="Acidic residues" evidence="1">
    <location>
        <begin position="630"/>
        <end position="646"/>
    </location>
</feature>
<feature type="region of interest" description="Disordered" evidence="1">
    <location>
        <begin position="929"/>
        <end position="950"/>
    </location>
</feature>
<feature type="compositionally biased region" description="Low complexity" evidence="1">
    <location>
        <begin position="449"/>
        <end position="476"/>
    </location>
</feature>
<evidence type="ECO:0008006" key="4">
    <source>
        <dbReference type="Google" id="ProtNLM"/>
    </source>
</evidence>
<feature type="compositionally biased region" description="Basic and acidic residues" evidence="1">
    <location>
        <begin position="1045"/>
        <end position="1070"/>
    </location>
</feature>
<keyword evidence="3" id="KW-1185">Reference proteome</keyword>
<feature type="region of interest" description="Disordered" evidence="1">
    <location>
        <begin position="197"/>
        <end position="251"/>
    </location>
</feature>
<dbReference type="EMBL" id="FOLG01000005">
    <property type="protein sequence ID" value="SFC48669.1"/>
    <property type="molecule type" value="Genomic_DNA"/>
</dbReference>